<evidence type="ECO:0000259" key="2">
    <source>
        <dbReference type="Pfam" id="PF09917"/>
    </source>
</evidence>
<dbReference type="EMBL" id="BLAJ01000008">
    <property type="protein sequence ID" value="GES52567.1"/>
    <property type="molecule type" value="Genomic_DNA"/>
</dbReference>
<proteinExistence type="predicted"/>
<accession>A0ABQ0ZBA1</accession>
<sequence length="123" mass="13180">MRAMIGAIVYLAAASATNAQAAGIEGLWARADGNAKVRVAPCGSDICATNTWIKPGTPSERAGDKLVMTIKPDEDGFYSGEAFDPQRDLSYRITVKVDGDRMSTRGCVIAGLICRGVDWTRIR</sequence>
<feature type="chain" id="PRO_5045393727" description="DUF2147 domain-containing protein" evidence="1">
    <location>
        <begin position="22"/>
        <end position="123"/>
    </location>
</feature>
<evidence type="ECO:0000313" key="4">
    <source>
        <dbReference type="Proteomes" id="UP000390335"/>
    </source>
</evidence>
<dbReference type="PANTHER" id="PTHR36919:SF2">
    <property type="entry name" value="BLL6627 PROTEIN"/>
    <property type="match status" value="1"/>
</dbReference>
<dbReference type="RefSeq" id="WP_113396213.1">
    <property type="nucleotide sequence ID" value="NZ_BLAJ01000008.1"/>
</dbReference>
<feature type="domain" description="DUF2147" evidence="2">
    <location>
        <begin position="26"/>
        <end position="121"/>
    </location>
</feature>
<evidence type="ECO:0000313" key="3">
    <source>
        <dbReference type="EMBL" id="GES52567.1"/>
    </source>
</evidence>
<comment type="caution">
    <text evidence="3">The sequence shown here is derived from an EMBL/GenBank/DDBJ whole genome shotgun (WGS) entry which is preliminary data.</text>
</comment>
<dbReference type="Pfam" id="PF09917">
    <property type="entry name" value="DUF2147"/>
    <property type="match status" value="1"/>
</dbReference>
<keyword evidence="1" id="KW-0732">Signal</keyword>
<dbReference type="InterPro" id="IPR019223">
    <property type="entry name" value="DUF2147"/>
</dbReference>
<dbReference type="Proteomes" id="UP000390335">
    <property type="component" value="Unassembled WGS sequence"/>
</dbReference>
<organism evidence="3 4">
    <name type="scientific">Rhizobium dioscoreae</name>
    <dbReference type="NCBI Taxonomy" id="2653122"/>
    <lineage>
        <taxon>Bacteria</taxon>
        <taxon>Pseudomonadati</taxon>
        <taxon>Pseudomonadota</taxon>
        <taxon>Alphaproteobacteria</taxon>
        <taxon>Hyphomicrobiales</taxon>
        <taxon>Rhizobiaceae</taxon>
        <taxon>Rhizobium/Agrobacterium group</taxon>
        <taxon>Rhizobium</taxon>
    </lineage>
</organism>
<dbReference type="PANTHER" id="PTHR36919">
    <property type="entry name" value="BLR1215 PROTEIN"/>
    <property type="match status" value="1"/>
</dbReference>
<keyword evidence="4" id="KW-1185">Reference proteome</keyword>
<gene>
    <name evidence="3" type="ORF">RsS93_51810</name>
</gene>
<dbReference type="Gene3D" id="2.40.128.520">
    <property type="match status" value="1"/>
</dbReference>
<feature type="signal peptide" evidence="1">
    <location>
        <begin position="1"/>
        <end position="21"/>
    </location>
</feature>
<name>A0ABQ0ZBA1_9HYPH</name>
<evidence type="ECO:0000256" key="1">
    <source>
        <dbReference type="SAM" id="SignalP"/>
    </source>
</evidence>
<reference evidence="3 4" key="1">
    <citation type="journal article" date="2020" name="Genome Biol. Evol.">
        <title>Rhizobium dioscoreae sp. nov., a plant growth-promoting bacterium isolated from yam (Dioscorea species).</title>
        <authorList>
            <person name="Ouyabe M."/>
            <person name="Tanaka N."/>
            <person name="Shiwa Y."/>
            <person name="Fujita N."/>
            <person name="Kikuno H."/>
            <person name="Babil P."/>
            <person name="Shiwachi H."/>
        </authorList>
    </citation>
    <scope>NUCLEOTIDE SEQUENCE [LARGE SCALE GENOMIC DNA]</scope>
    <source>
        <strain evidence="3 4">S-93</strain>
    </source>
</reference>
<protein>
    <recommendedName>
        <fullName evidence="2">DUF2147 domain-containing protein</fullName>
    </recommendedName>
</protein>